<organism evidence="1 2">
    <name type="scientific">Mikania micrantha</name>
    <name type="common">bitter vine</name>
    <dbReference type="NCBI Taxonomy" id="192012"/>
    <lineage>
        <taxon>Eukaryota</taxon>
        <taxon>Viridiplantae</taxon>
        <taxon>Streptophyta</taxon>
        <taxon>Embryophyta</taxon>
        <taxon>Tracheophyta</taxon>
        <taxon>Spermatophyta</taxon>
        <taxon>Magnoliopsida</taxon>
        <taxon>eudicotyledons</taxon>
        <taxon>Gunneridae</taxon>
        <taxon>Pentapetalae</taxon>
        <taxon>asterids</taxon>
        <taxon>campanulids</taxon>
        <taxon>Asterales</taxon>
        <taxon>Asteraceae</taxon>
        <taxon>Asteroideae</taxon>
        <taxon>Heliantheae alliance</taxon>
        <taxon>Eupatorieae</taxon>
        <taxon>Mikania</taxon>
    </lineage>
</organism>
<comment type="caution">
    <text evidence="1">The sequence shown here is derived from an EMBL/GenBank/DDBJ whole genome shotgun (WGS) entry which is preliminary data.</text>
</comment>
<proteinExistence type="predicted"/>
<accession>A0A5N6PH04</accession>
<sequence length="71" mass="8225">MNEWWERRRRMCDGTAVVWQRLNSKVKAIGGGDEYRTVYSEQGNCEKRDVGGVGVPLKMILLSQIHPYKVK</sequence>
<evidence type="ECO:0000313" key="1">
    <source>
        <dbReference type="EMBL" id="KAD6453263.1"/>
    </source>
</evidence>
<dbReference type="EMBL" id="SZYD01000004">
    <property type="protein sequence ID" value="KAD6453263.1"/>
    <property type="molecule type" value="Genomic_DNA"/>
</dbReference>
<dbReference type="Proteomes" id="UP000326396">
    <property type="component" value="Linkage Group LG12"/>
</dbReference>
<protein>
    <submittedName>
        <fullName evidence="1">Uncharacterized protein</fullName>
    </submittedName>
</protein>
<gene>
    <name evidence="1" type="ORF">E3N88_07968</name>
</gene>
<name>A0A5N6PH04_9ASTR</name>
<evidence type="ECO:0000313" key="2">
    <source>
        <dbReference type="Proteomes" id="UP000326396"/>
    </source>
</evidence>
<keyword evidence="2" id="KW-1185">Reference proteome</keyword>
<dbReference type="AlphaFoldDB" id="A0A5N6PH04"/>
<reference evidence="1 2" key="1">
    <citation type="submission" date="2019-05" db="EMBL/GenBank/DDBJ databases">
        <title>Mikania micrantha, genome provides insights into the molecular mechanism of rapid growth.</title>
        <authorList>
            <person name="Liu B."/>
        </authorList>
    </citation>
    <scope>NUCLEOTIDE SEQUENCE [LARGE SCALE GENOMIC DNA]</scope>
    <source>
        <strain evidence="1">NLD-2019</strain>
        <tissue evidence="1">Leaf</tissue>
    </source>
</reference>